<comment type="caution">
    <text evidence="2">The sequence shown here is derived from an EMBL/GenBank/DDBJ whole genome shotgun (WGS) entry which is preliminary data.</text>
</comment>
<organism evidence="2 3">
    <name type="scientific">Streptosporangium algeriense</name>
    <dbReference type="NCBI Taxonomy" id="1682748"/>
    <lineage>
        <taxon>Bacteria</taxon>
        <taxon>Bacillati</taxon>
        <taxon>Actinomycetota</taxon>
        <taxon>Actinomycetes</taxon>
        <taxon>Streptosporangiales</taxon>
        <taxon>Streptosporangiaceae</taxon>
        <taxon>Streptosporangium</taxon>
    </lineage>
</organism>
<keyword evidence="3" id="KW-1185">Reference proteome</keyword>
<accession>A0ABW3E9D9</accession>
<proteinExistence type="predicted"/>
<dbReference type="Proteomes" id="UP001597024">
    <property type="component" value="Unassembled WGS sequence"/>
</dbReference>
<dbReference type="InterPro" id="IPR029057">
    <property type="entry name" value="PRTase-like"/>
</dbReference>
<keyword evidence="2" id="KW-0808">Transferase</keyword>
<reference evidence="3" key="1">
    <citation type="journal article" date="2019" name="Int. J. Syst. Evol. Microbiol.">
        <title>The Global Catalogue of Microorganisms (GCM) 10K type strain sequencing project: providing services to taxonomists for standard genome sequencing and annotation.</title>
        <authorList>
            <consortium name="The Broad Institute Genomics Platform"/>
            <consortium name="The Broad Institute Genome Sequencing Center for Infectious Disease"/>
            <person name="Wu L."/>
            <person name="Ma J."/>
        </authorList>
    </citation>
    <scope>NUCLEOTIDE SEQUENCE [LARGE SCALE GENOMIC DNA]</scope>
    <source>
        <strain evidence="3">CCUG 62974</strain>
    </source>
</reference>
<evidence type="ECO:0000313" key="2">
    <source>
        <dbReference type="EMBL" id="MFD0891819.1"/>
    </source>
</evidence>
<feature type="non-terminal residue" evidence="2">
    <location>
        <position position="142"/>
    </location>
</feature>
<dbReference type="InterPro" id="IPR000836">
    <property type="entry name" value="PRTase_dom"/>
</dbReference>
<sequence length="142" mass="15213">MADRMFEDRRDAGRVLAGLLEHYRDRPDVVVLGLPRGGVPVAYEIAVALGAPLDVFVVRKLGLPGHEELAMGAIAGGGVVVLNEDVVRRAGVSPETLREVTADERRELVRRERAYREGGAPADLMGRTVVVVDDGLATGATM</sequence>
<protein>
    <submittedName>
        <fullName evidence="2">Phosphoribosyltransferase</fullName>
    </submittedName>
</protein>
<dbReference type="GO" id="GO:0016757">
    <property type="term" value="F:glycosyltransferase activity"/>
    <property type="evidence" value="ECO:0007669"/>
    <property type="project" value="UniProtKB-KW"/>
</dbReference>
<dbReference type="EMBL" id="JBHTHX010003512">
    <property type="protein sequence ID" value="MFD0891819.1"/>
    <property type="molecule type" value="Genomic_DNA"/>
</dbReference>
<dbReference type="SUPFAM" id="SSF53271">
    <property type="entry name" value="PRTase-like"/>
    <property type="match status" value="1"/>
</dbReference>
<evidence type="ECO:0000259" key="1">
    <source>
        <dbReference type="Pfam" id="PF00156"/>
    </source>
</evidence>
<dbReference type="Gene3D" id="3.30.1310.20">
    <property type="entry name" value="PRTase-like"/>
    <property type="match status" value="1"/>
</dbReference>
<feature type="domain" description="Phosphoribosyltransferase" evidence="1">
    <location>
        <begin position="12"/>
        <end position="142"/>
    </location>
</feature>
<dbReference type="CDD" id="cd06223">
    <property type="entry name" value="PRTases_typeI"/>
    <property type="match status" value="1"/>
</dbReference>
<gene>
    <name evidence="2" type="ORF">ACFQ08_45320</name>
</gene>
<name>A0ABW3E9D9_9ACTN</name>
<dbReference type="Pfam" id="PF00156">
    <property type="entry name" value="Pribosyltran"/>
    <property type="match status" value="1"/>
</dbReference>
<keyword evidence="2" id="KW-0328">Glycosyltransferase</keyword>
<dbReference type="Gene3D" id="3.40.50.2020">
    <property type="match status" value="1"/>
</dbReference>
<evidence type="ECO:0000313" key="3">
    <source>
        <dbReference type="Proteomes" id="UP001597024"/>
    </source>
</evidence>